<dbReference type="GO" id="GO:0005975">
    <property type="term" value="P:carbohydrate metabolic process"/>
    <property type="evidence" value="ECO:0007669"/>
    <property type="project" value="InterPro"/>
</dbReference>
<dbReference type="InterPro" id="IPR013738">
    <property type="entry name" value="Beta_galactosidase_Trimer"/>
</dbReference>
<keyword evidence="4" id="KW-0479">Metal-binding</keyword>
<dbReference type="PIRSF" id="PIRSF001084">
    <property type="entry name" value="B-galactosidase"/>
    <property type="match status" value="1"/>
</dbReference>
<dbReference type="Gene3D" id="3.40.50.880">
    <property type="match status" value="1"/>
</dbReference>
<feature type="active site" description="Nucleophile" evidence="9">
    <location>
        <position position="332"/>
    </location>
</feature>
<keyword evidence="5 8" id="KW-0378">Hydrolase</keyword>
<dbReference type="Gene3D" id="2.60.40.1180">
    <property type="entry name" value="Golgi alpha-mannosidase II"/>
    <property type="match status" value="1"/>
</dbReference>
<dbReference type="Proteomes" id="UP000247099">
    <property type="component" value="Unassembled WGS sequence"/>
</dbReference>
<evidence type="ECO:0000313" key="14">
    <source>
        <dbReference type="Proteomes" id="UP000247099"/>
    </source>
</evidence>
<evidence type="ECO:0000256" key="6">
    <source>
        <dbReference type="ARBA" id="ARBA00022833"/>
    </source>
</evidence>
<dbReference type="InterPro" id="IPR017853">
    <property type="entry name" value="GH"/>
</dbReference>
<dbReference type="EMBL" id="QHJQ01000008">
    <property type="protein sequence ID" value="PXA03634.1"/>
    <property type="molecule type" value="Genomic_DNA"/>
</dbReference>
<reference evidence="13 14" key="1">
    <citation type="submission" date="2018-05" db="EMBL/GenBank/DDBJ databases">
        <title>Coraliomargarita sinensis sp. nov., isolated from a marine solar saltern.</title>
        <authorList>
            <person name="Zhou L.Y."/>
        </authorList>
    </citation>
    <scope>NUCLEOTIDE SEQUENCE [LARGE SCALE GENOMIC DNA]</scope>
    <source>
        <strain evidence="13 14">WN38</strain>
    </source>
</reference>
<evidence type="ECO:0000256" key="1">
    <source>
        <dbReference type="ARBA" id="ARBA00001412"/>
    </source>
</evidence>
<organism evidence="13 14">
    <name type="scientific">Coraliomargarita sinensis</name>
    <dbReference type="NCBI Taxonomy" id="2174842"/>
    <lineage>
        <taxon>Bacteria</taxon>
        <taxon>Pseudomonadati</taxon>
        <taxon>Verrucomicrobiota</taxon>
        <taxon>Opitutia</taxon>
        <taxon>Puniceicoccales</taxon>
        <taxon>Coraliomargaritaceae</taxon>
        <taxon>Coraliomargarita</taxon>
    </lineage>
</organism>
<dbReference type="InterPro" id="IPR013780">
    <property type="entry name" value="Glyco_hydro_b"/>
</dbReference>
<feature type="domain" description="Beta-galactosidase trimerisation" evidence="12">
    <location>
        <begin position="430"/>
        <end position="633"/>
    </location>
</feature>
<dbReference type="SUPFAM" id="SSF51011">
    <property type="entry name" value="Glycosyl hydrolase domain"/>
    <property type="match status" value="1"/>
</dbReference>
<name>A0A317ZE21_9BACT</name>
<comment type="caution">
    <text evidence="13">The sequence shown here is derived from an EMBL/GenBank/DDBJ whole genome shotgun (WGS) entry which is preliminary data.</text>
</comment>
<dbReference type="PANTHER" id="PTHR36447:SF2">
    <property type="entry name" value="BETA-GALACTOSIDASE YESZ"/>
    <property type="match status" value="1"/>
</dbReference>
<dbReference type="Pfam" id="PF08532">
    <property type="entry name" value="Glyco_hydro_42M"/>
    <property type="match status" value="1"/>
</dbReference>
<dbReference type="GO" id="GO:0009341">
    <property type="term" value="C:beta-galactosidase complex"/>
    <property type="evidence" value="ECO:0007669"/>
    <property type="project" value="InterPro"/>
</dbReference>
<evidence type="ECO:0000256" key="8">
    <source>
        <dbReference type="PIRNR" id="PIRNR001084"/>
    </source>
</evidence>
<evidence type="ECO:0000259" key="12">
    <source>
        <dbReference type="Pfam" id="PF08532"/>
    </source>
</evidence>
<comment type="similarity">
    <text evidence="2 8">Belongs to the glycosyl hydrolase 42 family.</text>
</comment>
<dbReference type="OrthoDB" id="9800974at2"/>
<evidence type="ECO:0000256" key="3">
    <source>
        <dbReference type="ARBA" id="ARBA00012756"/>
    </source>
</evidence>
<dbReference type="PANTHER" id="PTHR36447">
    <property type="entry name" value="BETA-GALACTOSIDASE GANA"/>
    <property type="match status" value="1"/>
</dbReference>
<dbReference type="AlphaFoldDB" id="A0A317ZE21"/>
<feature type="binding site" evidence="10">
    <location>
        <position position="168"/>
    </location>
    <ligand>
        <name>substrate</name>
    </ligand>
</feature>
<evidence type="ECO:0000256" key="2">
    <source>
        <dbReference type="ARBA" id="ARBA00005940"/>
    </source>
</evidence>
<keyword evidence="6" id="KW-0862">Zinc</keyword>
<evidence type="ECO:0000259" key="11">
    <source>
        <dbReference type="Pfam" id="PF02449"/>
    </source>
</evidence>
<dbReference type="SUPFAM" id="SSF51445">
    <property type="entry name" value="(Trans)glycosidases"/>
    <property type="match status" value="1"/>
</dbReference>
<dbReference type="EC" id="3.2.1.23" evidence="3 8"/>
<proteinExistence type="inferred from homology"/>
<dbReference type="SUPFAM" id="SSF52317">
    <property type="entry name" value="Class I glutamine amidotransferase-like"/>
    <property type="match status" value="1"/>
</dbReference>
<feature type="domain" description="Glycoside hydrolase family 42 N-terminal" evidence="11">
    <location>
        <begin position="34"/>
        <end position="410"/>
    </location>
</feature>
<feature type="binding site" evidence="10">
    <location>
        <position position="130"/>
    </location>
    <ligand>
        <name>substrate</name>
    </ligand>
</feature>
<sequence>MKPLFLISLLLPLAVKGEHEFFPAEQLITTGAFYYPEHWDESQWERDMKNMADLGLEVVHMGEFSWAALEPEEGVYDFEWLDTAVDLAEKYGLKVILCSTTATPPAWLSTKHPEILRVNEDGNRLAHGRRQQASFSSDFYRQYSLGIIEKLAQRYGKNPNVIGWQLDNEPKGTVDYSQNATERFRNWLKEKYGTIDALNEAWGAAFWSMTYNNFEQITLPRISLGMNNPHHHLDHDRFMAYETASHLHLQAETIRKHASEDQWITTNYQNDQGDADPWLHKDELDFVSYTTYMAHAYNMGVGEEGYRRGMPHHIVRAADYYRPIGGITGIMELQPGQINWSRVANPLLEPGIVRMWLWHAYAAGNEFACTYRFRQPVYGSEMYHYGIMDPDGVTTSYSGIDFSTFAEEIRGLRKEYDPARQADANYLSRKTGIMTSRDNRWRQERRPLSNEWDYFTFVFDHYYPVIKSFAAPVDFIDETEDFSYYPVIVAPAYQLLDEGLIEKWERYVEKGGHLVLASRSGQMNRDGQIWQARRAEPILELIGAELFAFDIIPSPENGSVDYENESYTWNIWGDILEPMPGTETWATYGNSFYKGKAAVTHRKLGQGTVTYIGPYTDNAALEKAVLRKVYHQAGITTEDLPEGMMLEYRDGFGIAVNYSDETYTVPAPADAEFIFGGREVGLCGVSVWK</sequence>
<dbReference type="Gene3D" id="3.20.20.80">
    <property type="entry name" value="Glycosidases"/>
    <property type="match status" value="1"/>
</dbReference>
<accession>A0A317ZE21</accession>
<evidence type="ECO:0000256" key="10">
    <source>
        <dbReference type="PIRSR" id="PIRSR001084-2"/>
    </source>
</evidence>
<evidence type="ECO:0000256" key="9">
    <source>
        <dbReference type="PIRSR" id="PIRSR001084-1"/>
    </source>
</evidence>
<dbReference type="InParanoid" id="A0A317ZE21"/>
<keyword evidence="7 8" id="KW-0326">Glycosidase</keyword>
<dbReference type="InterPro" id="IPR029062">
    <property type="entry name" value="Class_I_gatase-like"/>
</dbReference>
<dbReference type="Pfam" id="PF02449">
    <property type="entry name" value="Glyco_hydro_42"/>
    <property type="match status" value="1"/>
</dbReference>
<evidence type="ECO:0000256" key="5">
    <source>
        <dbReference type="ARBA" id="ARBA00022801"/>
    </source>
</evidence>
<keyword evidence="14" id="KW-1185">Reference proteome</keyword>
<feature type="binding site" evidence="10">
    <location>
        <position position="340"/>
    </location>
    <ligand>
        <name>substrate</name>
    </ligand>
</feature>
<evidence type="ECO:0000313" key="13">
    <source>
        <dbReference type="EMBL" id="PXA03634.1"/>
    </source>
</evidence>
<feature type="active site" description="Proton donor" evidence="9">
    <location>
        <position position="169"/>
    </location>
</feature>
<dbReference type="InterPro" id="IPR003476">
    <property type="entry name" value="Glyco_hydro_42"/>
</dbReference>
<dbReference type="GO" id="GO:0046872">
    <property type="term" value="F:metal ion binding"/>
    <property type="evidence" value="ECO:0007669"/>
    <property type="project" value="UniProtKB-KW"/>
</dbReference>
<evidence type="ECO:0000256" key="4">
    <source>
        <dbReference type="ARBA" id="ARBA00022723"/>
    </source>
</evidence>
<gene>
    <name evidence="13" type="ORF">DDZ13_11035</name>
</gene>
<dbReference type="GO" id="GO:0004565">
    <property type="term" value="F:beta-galactosidase activity"/>
    <property type="evidence" value="ECO:0007669"/>
    <property type="project" value="UniProtKB-EC"/>
</dbReference>
<comment type="catalytic activity">
    <reaction evidence="1 8">
        <text>Hydrolysis of terminal non-reducing beta-D-galactose residues in beta-D-galactosides.</text>
        <dbReference type="EC" id="3.2.1.23"/>
    </reaction>
</comment>
<dbReference type="InterPro" id="IPR013529">
    <property type="entry name" value="Glyco_hydro_42_N"/>
</dbReference>
<protein>
    <recommendedName>
        <fullName evidence="3 8">Beta-galactosidase</fullName>
        <shortName evidence="8">Beta-gal</shortName>
        <ecNumber evidence="3 8">3.2.1.23</ecNumber>
    </recommendedName>
</protein>
<dbReference type="CDD" id="cd03143">
    <property type="entry name" value="A4_beta-galactosidase_middle_domain"/>
    <property type="match status" value="1"/>
</dbReference>
<evidence type="ECO:0000256" key="7">
    <source>
        <dbReference type="ARBA" id="ARBA00023295"/>
    </source>
</evidence>